<dbReference type="InterPro" id="IPR018931">
    <property type="entry name" value="DUF2520"/>
</dbReference>
<keyword evidence="4" id="KW-1185">Reference proteome</keyword>
<dbReference type="PANTHER" id="PTHR40459">
    <property type="entry name" value="CONSERVED HYPOTHETICAL ALANINE AND LEUCINE RICH PROTEIN"/>
    <property type="match status" value="1"/>
</dbReference>
<feature type="domain" description="Pyrroline-5-carboxylate reductase catalytic N-terminal" evidence="1">
    <location>
        <begin position="4"/>
        <end position="81"/>
    </location>
</feature>
<sequence length="253" mass="28407">MLEVVILGTGNVASHLFKAFSEKENIDVIQVYNHNKESLKSFSNLTNTTTNIQQLKKADFYFIAIKDDVIAEIAQQLNKYKGIILHTSGAVGINRLKHTANYGIFYPLQSFSRNTTIDFTEIPICIEANSAENLEKIKTLALTISKDVREVNSEQRKALHVAAVFINNFSNHLYAIGAEICNEHAVDFSILKPLISETASKIQTLSPYEAQTGPALRNDHKTIETHLAILSNKHKNLYREITQSIQDLHGKEL</sequence>
<proteinExistence type="predicted"/>
<dbReference type="Gene3D" id="1.10.1040.20">
    <property type="entry name" value="ProC-like, C-terminal domain"/>
    <property type="match status" value="1"/>
</dbReference>
<dbReference type="Proteomes" id="UP000635665">
    <property type="component" value="Unassembled WGS sequence"/>
</dbReference>
<dbReference type="Pfam" id="PF10728">
    <property type="entry name" value="DUF2520"/>
    <property type="match status" value="1"/>
</dbReference>
<dbReference type="Gene3D" id="3.40.50.720">
    <property type="entry name" value="NAD(P)-binding Rossmann-like Domain"/>
    <property type="match status" value="1"/>
</dbReference>
<dbReference type="EMBL" id="JAEHNY010000002">
    <property type="protein sequence ID" value="MBI6119070.1"/>
    <property type="molecule type" value="Genomic_DNA"/>
</dbReference>
<dbReference type="InterPro" id="IPR036291">
    <property type="entry name" value="NAD(P)-bd_dom_sf"/>
</dbReference>
<feature type="domain" description="DUF2520" evidence="2">
    <location>
        <begin position="122"/>
        <end position="245"/>
    </location>
</feature>
<evidence type="ECO:0000259" key="2">
    <source>
        <dbReference type="Pfam" id="PF10728"/>
    </source>
</evidence>
<dbReference type="Pfam" id="PF03807">
    <property type="entry name" value="F420_oxidored"/>
    <property type="match status" value="1"/>
</dbReference>
<gene>
    <name evidence="3" type="ORF">I6U50_03435</name>
</gene>
<name>A0ABS0TDF6_9FLAO</name>
<dbReference type="SUPFAM" id="SSF48179">
    <property type="entry name" value="6-phosphogluconate dehydrogenase C-terminal domain-like"/>
    <property type="match status" value="1"/>
</dbReference>
<comment type="caution">
    <text evidence="3">The sequence shown here is derived from an EMBL/GenBank/DDBJ whole genome shotgun (WGS) entry which is preliminary data.</text>
</comment>
<evidence type="ECO:0000259" key="1">
    <source>
        <dbReference type="Pfam" id="PF03807"/>
    </source>
</evidence>
<evidence type="ECO:0000313" key="3">
    <source>
        <dbReference type="EMBL" id="MBI6119070.1"/>
    </source>
</evidence>
<protein>
    <submittedName>
        <fullName evidence="3">DUF2520 domain-containing protein</fullName>
    </submittedName>
</protein>
<accession>A0ABS0TDF6</accession>
<reference evidence="3 4" key="1">
    <citation type="submission" date="2020-12" db="EMBL/GenBank/DDBJ databases">
        <title>Salegentibacter orientalis sp. nov., isolated from costal sediment.</title>
        <authorList>
            <person name="Lian F.-B."/>
        </authorList>
    </citation>
    <scope>NUCLEOTIDE SEQUENCE [LARGE SCALE GENOMIC DNA]</scope>
    <source>
        <strain evidence="3 4">F60176</strain>
    </source>
</reference>
<dbReference type="InterPro" id="IPR008927">
    <property type="entry name" value="6-PGluconate_DH-like_C_sf"/>
</dbReference>
<dbReference type="InterPro" id="IPR037108">
    <property type="entry name" value="TM1727-like_C_sf"/>
</dbReference>
<dbReference type="PANTHER" id="PTHR40459:SF1">
    <property type="entry name" value="CONSERVED HYPOTHETICAL ALANINE AND LEUCINE RICH PROTEIN"/>
    <property type="match status" value="1"/>
</dbReference>
<dbReference type="SUPFAM" id="SSF51735">
    <property type="entry name" value="NAD(P)-binding Rossmann-fold domains"/>
    <property type="match status" value="1"/>
</dbReference>
<dbReference type="RefSeq" id="WP_198637846.1">
    <property type="nucleotide sequence ID" value="NZ_JAEHNY010000002.1"/>
</dbReference>
<evidence type="ECO:0000313" key="4">
    <source>
        <dbReference type="Proteomes" id="UP000635665"/>
    </source>
</evidence>
<organism evidence="3 4">
    <name type="scientific">Salegentibacter maritimus</name>
    <dbReference type="NCBI Taxonomy" id="2794347"/>
    <lineage>
        <taxon>Bacteria</taxon>
        <taxon>Pseudomonadati</taxon>
        <taxon>Bacteroidota</taxon>
        <taxon>Flavobacteriia</taxon>
        <taxon>Flavobacteriales</taxon>
        <taxon>Flavobacteriaceae</taxon>
        <taxon>Salegentibacter</taxon>
    </lineage>
</organism>
<dbReference type="InterPro" id="IPR028939">
    <property type="entry name" value="P5C_Rdtase_cat_N"/>
</dbReference>